<dbReference type="Proteomes" id="UP000440978">
    <property type="component" value="Unassembled WGS sequence"/>
</dbReference>
<dbReference type="EMBL" id="WNHB01000019">
    <property type="protein sequence ID" value="MTT32686.1"/>
    <property type="molecule type" value="Genomic_DNA"/>
</dbReference>
<name>A0A6N8CW27_9BACI</name>
<comment type="similarity">
    <text evidence="1">Belongs to the asp23 family.</text>
</comment>
<evidence type="ECO:0000313" key="3">
    <source>
        <dbReference type="Proteomes" id="UP000440978"/>
    </source>
</evidence>
<organism evidence="2 3">
    <name type="scientific">Terrilactibacillus tamarindi</name>
    <dbReference type="NCBI Taxonomy" id="2599694"/>
    <lineage>
        <taxon>Bacteria</taxon>
        <taxon>Bacillati</taxon>
        <taxon>Bacillota</taxon>
        <taxon>Bacilli</taxon>
        <taxon>Bacillales</taxon>
        <taxon>Bacillaceae</taxon>
        <taxon>Terrilactibacillus</taxon>
    </lineage>
</organism>
<comment type="caution">
    <text evidence="2">The sequence shown here is derived from an EMBL/GenBank/DDBJ whole genome shotgun (WGS) entry which is preliminary data.</text>
</comment>
<dbReference type="Pfam" id="PF03780">
    <property type="entry name" value="Asp23"/>
    <property type="match status" value="1"/>
</dbReference>
<accession>A0A6N8CW27</accession>
<gene>
    <name evidence="2" type="ORF">GMB86_11780</name>
</gene>
<proteinExistence type="inferred from homology"/>
<dbReference type="AlphaFoldDB" id="A0A6N8CW27"/>
<dbReference type="PANTHER" id="PTHR34297">
    <property type="entry name" value="HYPOTHETICAL CYTOSOLIC PROTEIN-RELATED"/>
    <property type="match status" value="1"/>
</dbReference>
<dbReference type="InterPro" id="IPR005531">
    <property type="entry name" value="Asp23"/>
</dbReference>
<sequence length="138" mass="14998">MEVTEVEDNHKQTFETNELGQDLGNVEISPEVIEVIASLAATEVIGVASMHGGFANGVVEKISRRNYGKGVKVELTDEGILIDVQLHMNYGVSIPEVAEKVQKNILDTLTVMTGLDVLAIHVHVVGIEFGETNKKDND</sequence>
<protein>
    <submittedName>
        <fullName evidence="2">Asp23/Gls24 family envelope stress response protein</fullName>
    </submittedName>
</protein>
<dbReference type="OrthoDB" id="9793465at2"/>
<evidence type="ECO:0000256" key="1">
    <source>
        <dbReference type="ARBA" id="ARBA00005721"/>
    </source>
</evidence>
<keyword evidence="3" id="KW-1185">Reference proteome</keyword>
<evidence type="ECO:0000313" key="2">
    <source>
        <dbReference type="EMBL" id="MTT32686.1"/>
    </source>
</evidence>
<reference evidence="2 3" key="1">
    <citation type="submission" date="2019-11" db="EMBL/GenBank/DDBJ databases">
        <title>Terrilactibacillus tamarindus sp. nov. BCM23-1 isolated from bark of Tamarindus indica.</title>
        <authorList>
            <person name="Kingkaew E."/>
            <person name="Tanasupawat S."/>
        </authorList>
    </citation>
    <scope>NUCLEOTIDE SEQUENCE [LARGE SCALE GENOMIC DNA]</scope>
    <source>
        <strain evidence="2 3">BCM23-1</strain>
    </source>
</reference>
<dbReference type="PANTHER" id="PTHR34297:SF1">
    <property type="entry name" value="ASP23_GLS24 FAMILY ENVELOPE STRESS RESPONSE PROTEIN"/>
    <property type="match status" value="1"/>
</dbReference>